<evidence type="ECO:0000256" key="1">
    <source>
        <dbReference type="SAM" id="Phobius"/>
    </source>
</evidence>
<organism evidence="2 3">
    <name type="scientific">Variovorax guangxiensis</name>
    <dbReference type="NCBI Taxonomy" id="1775474"/>
    <lineage>
        <taxon>Bacteria</taxon>
        <taxon>Pseudomonadati</taxon>
        <taxon>Pseudomonadota</taxon>
        <taxon>Betaproteobacteria</taxon>
        <taxon>Burkholderiales</taxon>
        <taxon>Comamonadaceae</taxon>
        <taxon>Variovorax</taxon>
    </lineage>
</organism>
<name>A0A502DZF3_9BURK</name>
<dbReference type="RefSeq" id="WP_140838954.1">
    <property type="nucleotide sequence ID" value="NZ_RCZI01000001.1"/>
</dbReference>
<dbReference type="AlphaFoldDB" id="A0A502DZF3"/>
<sequence>MDITTLRIAATLASFVTFIGILVWAFARHNTAGFDEAAQLPFEQE</sequence>
<dbReference type="OrthoDB" id="8604580at2"/>
<gene>
    <name evidence="2" type="ORF">EAH82_04450</name>
</gene>
<dbReference type="InterPro" id="IPR008621">
    <property type="entry name" value="Cbb3-typ_cyt_oxidase_comp"/>
</dbReference>
<evidence type="ECO:0000313" key="3">
    <source>
        <dbReference type="Proteomes" id="UP000319212"/>
    </source>
</evidence>
<protein>
    <submittedName>
        <fullName evidence="2">CcoQ/FixQ family Cbb3-type cytochrome c oxidase assembly chaperone</fullName>
    </submittedName>
</protein>
<keyword evidence="1" id="KW-1133">Transmembrane helix</keyword>
<accession>A0A502DZF3</accession>
<feature type="transmembrane region" description="Helical" evidence="1">
    <location>
        <begin position="6"/>
        <end position="27"/>
    </location>
</feature>
<proteinExistence type="predicted"/>
<reference evidence="2 3" key="1">
    <citation type="journal article" date="2019" name="Environ. Microbiol.">
        <title>Species interactions and distinct microbial communities in high Arctic permafrost affected cryosols are associated with the CH4 and CO2 gas fluxes.</title>
        <authorList>
            <person name="Altshuler I."/>
            <person name="Hamel J."/>
            <person name="Turney S."/>
            <person name="Magnuson E."/>
            <person name="Levesque R."/>
            <person name="Greer C."/>
            <person name="Whyte L.G."/>
        </authorList>
    </citation>
    <scope>NUCLEOTIDE SEQUENCE [LARGE SCALE GENOMIC DNA]</scope>
    <source>
        <strain evidence="2 3">S06.C</strain>
    </source>
</reference>
<evidence type="ECO:0000313" key="2">
    <source>
        <dbReference type="EMBL" id="TPG30723.1"/>
    </source>
</evidence>
<keyword evidence="1" id="KW-0472">Membrane</keyword>
<dbReference type="Pfam" id="PF05545">
    <property type="entry name" value="FixQ"/>
    <property type="match status" value="1"/>
</dbReference>
<keyword evidence="1" id="KW-0812">Transmembrane</keyword>
<comment type="caution">
    <text evidence="2">The sequence shown here is derived from an EMBL/GenBank/DDBJ whole genome shotgun (WGS) entry which is preliminary data.</text>
</comment>
<dbReference type="Proteomes" id="UP000319212">
    <property type="component" value="Unassembled WGS sequence"/>
</dbReference>
<dbReference type="EMBL" id="RCZI01000001">
    <property type="protein sequence ID" value="TPG30723.1"/>
    <property type="molecule type" value="Genomic_DNA"/>
</dbReference>